<dbReference type="InterPro" id="IPR004273">
    <property type="entry name" value="Dynein_heavy_D6_P-loop"/>
</dbReference>
<accession>A0A672Z5T2</accession>
<dbReference type="Gene3D" id="1.10.8.720">
    <property type="entry name" value="Region D6 of dynein motor"/>
    <property type="match status" value="1"/>
</dbReference>
<evidence type="ECO:0000256" key="6">
    <source>
        <dbReference type="ARBA" id="ARBA00023069"/>
    </source>
</evidence>
<dbReference type="Proteomes" id="UP000472271">
    <property type="component" value="Chromosome 9"/>
</dbReference>
<reference evidence="12" key="3">
    <citation type="submission" date="2025-09" db="UniProtKB">
        <authorList>
            <consortium name="Ensembl"/>
        </authorList>
    </citation>
    <scope>IDENTIFICATION</scope>
</reference>
<dbReference type="InterPro" id="IPR027417">
    <property type="entry name" value="P-loop_NTPase"/>
</dbReference>
<proteinExistence type="predicted"/>
<keyword evidence="4" id="KW-0547">Nucleotide-binding</keyword>
<dbReference type="Gene3D" id="1.20.1270.280">
    <property type="match status" value="1"/>
</dbReference>
<reference evidence="12" key="1">
    <citation type="submission" date="2019-06" db="EMBL/GenBank/DDBJ databases">
        <authorList>
            <consortium name="Wellcome Sanger Institute Data Sharing"/>
        </authorList>
    </citation>
    <scope>NUCLEOTIDE SEQUENCE [LARGE SCALE GENOMIC DNA]</scope>
</reference>
<evidence type="ECO:0000256" key="3">
    <source>
        <dbReference type="ARBA" id="ARBA00022490"/>
    </source>
</evidence>
<feature type="domain" description="Dynein heavy chain C-terminal" evidence="11">
    <location>
        <begin position="509"/>
        <end position="609"/>
    </location>
</feature>
<evidence type="ECO:0000259" key="11">
    <source>
        <dbReference type="Pfam" id="PF18199"/>
    </source>
</evidence>
<evidence type="ECO:0000256" key="5">
    <source>
        <dbReference type="ARBA" id="ARBA00023054"/>
    </source>
</evidence>
<name>A0A672Z5T2_9TELE</name>
<feature type="domain" description="Dynein heavy chain C-terminal" evidence="11">
    <location>
        <begin position="416"/>
        <end position="503"/>
    </location>
</feature>
<keyword evidence="13" id="KW-1185">Reference proteome</keyword>
<evidence type="ECO:0000256" key="2">
    <source>
        <dbReference type="ARBA" id="ARBA00004245"/>
    </source>
</evidence>
<dbReference type="FunFam" id="1.10.8.720:FF:000007">
    <property type="entry name" value="Dynein axonemal heavy chain 6"/>
    <property type="match status" value="1"/>
</dbReference>
<dbReference type="InterPro" id="IPR041658">
    <property type="entry name" value="AAA_lid_11"/>
</dbReference>
<dbReference type="FunFam" id="3.10.490.20:FF:000005">
    <property type="entry name" value="Dynein axonemal heavy chain 6"/>
    <property type="match status" value="1"/>
</dbReference>
<evidence type="ECO:0000313" key="12">
    <source>
        <dbReference type="Ensembl" id="ENSSORP00005012666.1"/>
    </source>
</evidence>
<dbReference type="PANTHER" id="PTHR22878">
    <property type="entry name" value="DYNEIN HEAVY CHAIN 6, AXONEMAL-LIKE-RELATED"/>
    <property type="match status" value="1"/>
</dbReference>
<protein>
    <submittedName>
        <fullName evidence="12">Uncharacterized protein</fullName>
    </submittedName>
</protein>
<dbReference type="FunFam" id="3.40.50.300:FF:000362">
    <property type="entry name" value="Dynein, axonemal, heavy chain 6"/>
    <property type="match status" value="1"/>
</dbReference>
<keyword evidence="8" id="KW-0966">Cell projection</keyword>
<dbReference type="Gene3D" id="3.10.490.20">
    <property type="match status" value="1"/>
</dbReference>
<evidence type="ECO:0000259" key="9">
    <source>
        <dbReference type="Pfam" id="PF03028"/>
    </source>
</evidence>
<evidence type="ECO:0000256" key="8">
    <source>
        <dbReference type="ARBA" id="ARBA00023273"/>
    </source>
</evidence>
<keyword evidence="5" id="KW-0175">Coiled coil</keyword>
<dbReference type="GO" id="GO:0005929">
    <property type="term" value="C:cilium"/>
    <property type="evidence" value="ECO:0007669"/>
    <property type="project" value="UniProtKB-SubCell"/>
</dbReference>
<feature type="domain" description="Dynein heavy chain region D6 P-loop" evidence="9">
    <location>
        <begin position="85"/>
        <end position="195"/>
    </location>
</feature>
<evidence type="ECO:0000313" key="13">
    <source>
        <dbReference type="Proteomes" id="UP000472271"/>
    </source>
</evidence>
<dbReference type="GO" id="GO:0007018">
    <property type="term" value="P:microtubule-based movement"/>
    <property type="evidence" value="ECO:0007669"/>
    <property type="project" value="InterPro"/>
</dbReference>
<keyword evidence="3" id="KW-0963">Cytoplasm</keyword>
<dbReference type="InterPro" id="IPR026983">
    <property type="entry name" value="DHC"/>
</dbReference>
<dbReference type="GO" id="GO:0008569">
    <property type="term" value="F:minus-end-directed microtubule motor activity"/>
    <property type="evidence" value="ECO:0007669"/>
    <property type="project" value="InterPro"/>
</dbReference>
<dbReference type="Pfam" id="PF18198">
    <property type="entry name" value="AAA_lid_11"/>
    <property type="match status" value="1"/>
</dbReference>
<evidence type="ECO:0000259" key="10">
    <source>
        <dbReference type="Pfam" id="PF18198"/>
    </source>
</evidence>
<dbReference type="Pfam" id="PF03028">
    <property type="entry name" value="Dynein_heavy"/>
    <property type="match status" value="1"/>
</dbReference>
<dbReference type="GO" id="GO:0051959">
    <property type="term" value="F:dynein light intermediate chain binding"/>
    <property type="evidence" value="ECO:0007669"/>
    <property type="project" value="InterPro"/>
</dbReference>
<comment type="subcellular location">
    <subcellularLocation>
        <location evidence="1">Cell projection</location>
        <location evidence="1">Cilium</location>
    </subcellularLocation>
    <subcellularLocation>
        <location evidence="2">Cytoplasm</location>
        <location evidence="2">Cytoskeleton</location>
    </subcellularLocation>
</comment>
<dbReference type="PANTHER" id="PTHR22878:SF68">
    <property type="entry name" value="DYNEIN HEAVY CHAIN 6, AXONEMAL-LIKE"/>
    <property type="match status" value="1"/>
</dbReference>
<dbReference type="AlphaFoldDB" id="A0A672Z5T2"/>
<dbReference type="Gene3D" id="3.40.50.300">
    <property type="entry name" value="P-loop containing nucleotide triphosphate hydrolases"/>
    <property type="match status" value="1"/>
</dbReference>
<reference evidence="12" key="2">
    <citation type="submission" date="2025-08" db="UniProtKB">
        <authorList>
            <consortium name="Ensembl"/>
        </authorList>
    </citation>
    <scope>IDENTIFICATION</scope>
</reference>
<evidence type="ECO:0000256" key="4">
    <source>
        <dbReference type="ARBA" id="ARBA00022741"/>
    </source>
</evidence>
<keyword evidence="7" id="KW-0206">Cytoskeleton</keyword>
<dbReference type="GO" id="GO:0045505">
    <property type="term" value="F:dynein intermediate chain binding"/>
    <property type="evidence" value="ECO:0007669"/>
    <property type="project" value="InterPro"/>
</dbReference>
<dbReference type="InterPro" id="IPR043160">
    <property type="entry name" value="Dynein_C_barrel"/>
</dbReference>
<organism evidence="12 13">
    <name type="scientific">Sphaeramia orbicularis</name>
    <name type="common">orbiculate cardinalfish</name>
    <dbReference type="NCBI Taxonomy" id="375764"/>
    <lineage>
        <taxon>Eukaryota</taxon>
        <taxon>Metazoa</taxon>
        <taxon>Chordata</taxon>
        <taxon>Craniata</taxon>
        <taxon>Vertebrata</taxon>
        <taxon>Euteleostomi</taxon>
        <taxon>Actinopterygii</taxon>
        <taxon>Neopterygii</taxon>
        <taxon>Teleostei</taxon>
        <taxon>Neoteleostei</taxon>
        <taxon>Acanthomorphata</taxon>
        <taxon>Gobiaria</taxon>
        <taxon>Kurtiformes</taxon>
        <taxon>Apogonoidei</taxon>
        <taxon>Apogonidae</taxon>
        <taxon>Apogoninae</taxon>
        <taxon>Sphaeramia</taxon>
    </lineage>
</organism>
<evidence type="ECO:0000256" key="1">
    <source>
        <dbReference type="ARBA" id="ARBA00004138"/>
    </source>
</evidence>
<feature type="domain" description="Dynein heavy chain AAA lid" evidence="10">
    <location>
        <begin position="227"/>
        <end position="364"/>
    </location>
</feature>
<dbReference type="InterPro" id="IPR042219">
    <property type="entry name" value="AAA_lid_11_sf"/>
</dbReference>
<dbReference type="GO" id="GO:0030286">
    <property type="term" value="C:dynein complex"/>
    <property type="evidence" value="ECO:0007669"/>
    <property type="project" value="InterPro"/>
</dbReference>
<sequence>MLGQFQGSINPETWEGYMSELKTEDGFKGHWDERLSSFQKLVLIKSFLEEEGKDQTTEFVIVSLGKQFVENPPVDLVHLYRDMSPSTPLVFILSTGSDPMGAFQRFAKEKGYLDRVESISLGQGQGPIAEKMIHAAVKSGNWVFLQNCHLAVSWMIFPHCFFSDKSIHENFRLFLSSKPTKVFPVTVLQNSVKVTNEPPKGLRANLRRAFTEISNRFFEDHILGHQWRKMVFGMCFFHAIVQERKKFGPLGWNIRYEFNDSDRECALLNLNLYCKDGPIPWDALVYITGEITYGGRVTDVWDQRCLRTLLKGFFSPQTLEPGYTYSSSGIYYAPESNELDQYRKYIDSLPIIDGPEVFGMHDNANLRQETVTLINTIMDVNPCSSVHDGAKSNDEIVCDLAESILAKLPVSFCLFQSSLTNLQKAIAGLVVMSEEMDCIYTSFLNNQVPKHWANSAYPSLKPLGSWVRDLALRTSFIQSWIIRGQPRSFWISGFFFPQGFLTGKILLQVEDGVLVHGMFMDSSRWDDENMVIEDALPRVMNTMLPVVHFEPQQSYIPDPDLYHAPLYKTSARAGTLSTTGHSTNFIVTVLLPSKRPSDYWISKASALLCQLDD</sequence>
<evidence type="ECO:0000256" key="7">
    <source>
        <dbReference type="ARBA" id="ARBA00023212"/>
    </source>
</evidence>
<dbReference type="InterPro" id="IPR041228">
    <property type="entry name" value="Dynein_C"/>
</dbReference>
<dbReference type="Pfam" id="PF18199">
    <property type="entry name" value="Dynein_C"/>
    <property type="match status" value="2"/>
</dbReference>
<dbReference type="Ensembl" id="ENSSORT00005013063.1">
    <property type="protein sequence ID" value="ENSSORP00005012666.1"/>
    <property type="gene ID" value="ENSSORG00005006622.1"/>
</dbReference>
<dbReference type="GO" id="GO:0000166">
    <property type="term" value="F:nucleotide binding"/>
    <property type="evidence" value="ECO:0007669"/>
    <property type="project" value="UniProtKB-KW"/>
</dbReference>
<keyword evidence="6" id="KW-0969">Cilium</keyword>